<dbReference type="Gene3D" id="3.40.50.2300">
    <property type="match status" value="1"/>
</dbReference>
<gene>
    <name evidence="1" type="ORF">FKG94_02310</name>
</gene>
<reference evidence="1 2" key="1">
    <citation type="submission" date="2019-06" db="EMBL/GenBank/DDBJ databases">
        <title>Whole genome sequence for Cellvibrionaceae sp. R142.</title>
        <authorList>
            <person name="Wang G."/>
        </authorList>
    </citation>
    <scope>NUCLEOTIDE SEQUENCE [LARGE SCALE GENOMIC DNA]</scope>
    <source>
        <strain evidence="1 2">R142</strain>
    </source>
</reference>
<dbReference type="OrthoDB" id="6381346at2"/>
<comment type="caution">
    <text evidence="1">The sequence shown here is derived from an EMBL/GenBank/DDBJ whole genome shotgun (WGS) entry which is preliminary data.</text>
</comment>
<dbReference type="EMBL" id="VHSG01000003">
    <property type="protein sequence ID" value="TQV85696.1"/>
    <property type="molecule type" value="Genomic_DNA"/>
</dbReference>
<dbReference type="Proteomes" id="UP000319732">
    <property type="component" value="Unassembled WGS sequence"/>
</dbReference>
<name>A0A545U8A5_9GAMM</name>
<keyword evidence="2" id="KW-1185">Reference proteome</keyword>
<dbReference type="PANTHER" id="PTHR35271">
    <property type="entry name" value="ABC TRANSPORTER, SUBSTRATE-BINDING LIPOPROTEIN-RELATED"/>
    <property type="match status" value="1"/>
</dbReference>
<proteinExistence type="predicted"/>
<organism evidence="1 2">
    <name type="scientific">Exilibacterium tricleocarpae</name>
    <dbReference type="NCBI Taxonomy" id="2591008"/>
    <lineage>
        <taxon>Bacteria</taxon>
        <taxon>Pseudomonadati</taxon>
        <taxon>Pseudomonadota</taxon>
        <taxon>Gammaproteobacteria</taxon>
        <taxon>Cellvibrionales</taxon>
        <taxon>Cellvibrionaceae</taxon>
        <taxon>Exilibacterium</taxon>
    </lineage>
</organism>
<evidence type="ECO:0000313" key="1">
    <source>
        <dbReference type="EMBL" id="TQV85696.1"/>
    </source>
</evidence>
<accession>A0A545U8A5</accession>
<dbReference type="PANTHER" id="PTHR35271:SF1">
    <property type="entry name" value="ABC TRANSPORTER, SUBSTRATE-BINDING LIPOPROTEIN"/>
    <property type="match status" value="1"/>
</dbReference>
<dbReference type="Pfam" id="PF04392">
    <property type="entry name" value="ABC_sub_bind"/>
    <property type="match status" value="1"/>
</dbReference>
<sequence length="309" mass="34104">MHHVTGLILSAMLRVLTPVILVAWTLCATAADPKVVIYYPDMREPYRSIFLDIIEGIEAELKVAAQRIPLKKGQAPPTFASANNPVIVALGKRGLKAAHGSTHPVVFGAVNLNPSQIPDNFGGILVEPDPAVMFETLRRLAPEARRIHVVFHTKRSGWLLQQAAQSAQQQNFVLKTYAAADLREVANHYLDIFKAAKANQDVIWLLEAAFSRDKTIVNNILEQAWSHNALVITSNPGYVKRGALFAFYPNNKAMGIQLGMIAQRRLAGEAVPKAAPLSDLLLALNRRTADHLGLKFPKSEKFDLIYPPR</sequence>
<protein>
    <recommendedName>
        <fullName evidence="3">ABC transporter substrate-binding protein</fullName>
    </recommendedName>
</protein>
<dbReference type="RefSeq" id="WP_142902547.1">
    <property type="nucleotide sequence ID" value="NZ_ML660087.1"/>
</dbReference>
<dbReference type="InterPro" id="IPR007487">
    <property type="entry name" value="ABC_transpt-TYRBP-like"/>
</dbReference>
<evidence type="ECO:0000313" key="2">
    <source>
        <dbReference type="Proteomes" id="UP000319732"/>
    </source>
</evidence>
<dbReference type="AlphaFoldDB" id="A0A545U8A5"/>
<evidence type="ECO:0008006" key="3">
    <source>
        <dbReference type="Google" id="ProtNLM"/>
    </source>
</evidence>